<evidence type="ECO:0000313" key="2">
    <source>
        <dbReference type="Proteomes" id="UP000242457"/>
    </source>
</evidence>
<sequence>MKELEKQKAPIIPCNTQKEETVKKDEEPCNLLKVPFWWKDKTEKPSGIPPPVGNINDYAYEKFDKNLLQDVKISEKLEIDHPSKYIPGAIHRLQGSGDTSMIDTLHQADTFKVVLKEPEILAESPPVEEDICYSEKHHIPVVSDYDEDNDKDIRWYPIHEDLELPKTEAERQEELRKLTKPFLHDLHIWYSKNKPTKLFTPVRQIGKKAMPERRFSHL</sequence>
<name>A0A2A3E5B1_APICC</name>
<accession>A0A2A3E5B1</accession>
<dbReference type="EMBL" id="KZ288364">
    <property type="protein sequence ID" value="PBC26880.1"/>
    <property type="molecule type" value="Genomic_DNA"/>
</dbReference>
<reference evidence="1 2" key="1">
    <citation type="submission" date="2014-07" db="EMBL/GenBank/DDBJ databases">
        <title>Genomic and transcriptomic analysis on Apis cerana provide comprehensive insights into honey bee biology.</title>
        <authorList>
            <person name="Diao Q."/>
            <person name="Sun L."/>
            <person name="Zheng H."/>
            <person name="Zheng H."/>
            <person name="Xu S."/>
            <person name="Wang S."/>
            <person name="Zeng Z."/>
            <person name="Hu F."/>
            <person name="Su S."/>
            <person name="Wu J."/>
        </authorList>
    </citation>
    <scope>NUCLEOTIDE SEQUENCE [LARGE SCALE GENOMIC DNA]</scope>
    <source>
        <tissue evidence="1">Pupae without intestine</tissue>
    </source>
</reference>
<organism evidence="1 2">
    <name type="scientific">Apis cerana cerana</name>
    <name type="common">Oriental honeybee</name>
    <dbReference type="NCBI Taxonomy" id="94128"/>
    <lineage>
        <taxon>Eukaryota</taxon>
        <taxon>Metazoa</taxon>
        <taxon>Ecdysozoa</taxon>
        <taxon>Arthropoda</taxon>
        <taxon>Hexapoda</taxon>
        <taxon>Insecta</taxon>
        <taxon>Pterygota</taxon>
        <taxon>Neoptera</taxon>
        <taxon>Endopterygota</taxon>
        <taxon>Hymenoptera</taxon>
        <taxon>Apocrita</taxon>
        <taxon>Aculeata</taxon>
        <taxon>Apoidea</taxon>
        <taxon>Anthophila</taxon>
        <taxon>Apidae</taxon>
        <taxon>Apis</taxon>
    </lineage>
</organism>
<dbReference type="Proteomes" id="UP000242457">
    <property type="component" value="Unassembled WGS sequence"/>
</dbReference>
<gene>
    <name evidence="1" type="ORF">APICC_01057</name>
</gene>
<evidence type="ECO:0000313" key="1">
    <source>
        <dbReference type="EMBL" id="PBC26880.1"/>
    </source>
</evidence>
<dbReference type="OrthoDB" id="7630629at2759"/>
<protein>
    <submittedName>
        <fullName evidence="1">Uncharacterized protein</fullName>
    </submittedName>
</protein>
<proteinExistence type="predicted"/>
<dbReference type="AlphaFoldDB" id="A0A2A3E5B1"/>
<keyword evidence="2" id="KW-1185">Reference proteome</keyword>